<feature type="domain" description="F-box" evidence="1">
    <location>
        <begin position="1"/>
        <end position="44"/>
    </location>
</feature>
<gene>
    <name evidence="2" type="ORF">K461DRAFT_280045</name>
</gene>
<name>A0A9P4J0W0_9PEZI</name>
<dbReference type="Pfam" id="PF00646">
    <property type="entry name" value="F-box"/>
    <property type="match status" value="1"/>
</dbReference>
<dbReference type="SUPFAM" id="SSF81383">
    <property type="entry name" value="F-box domain"/>
    <property type="match status" value="1"/>
</dbReference>
<dbReference type="PROSITE" id="PS50181">
    <property type="entry name" value="FBOX"/>
    <property type="match status" value="1"/>
</dbReference>
<dbReference type="EMBL" id="ML996088">
    <property type="protein sequence ID" value="KAF2151255.1"/>
    <property type="molecule type" value="Genomic_DNA"/>
</dbReference>
<keyword evidence="3" id="KW-1185">Reference proteome</keyword>
<dbReference type="InterPro" id="IPR036047">
    <property type="entry name" value="F-box-like_dom_sf"/>
</dbReference>
<sequence length="463" mass="51656">MESLPVELRQIILSELDPFSFQNTISTSRTWNEISRDTVVLRRQLNKLPLENRSRADLQVHGLELLINAQQQAVSDLLLDAEIEVRPRGGSHDMLESKIAISSDQLKVVTLEDRLLTLYSIQQHQNRRIYRVLARRRLNDIRSPTKSGPVLRNAPSCVFELALAKDSNMVAVALDRSIQIYDMTRGDEPPLATYVAAAGGHFITGLDFQCHDAALRLRLNKMGTVLYLGNTHQVEAAGSAEFMDWKDCKGLEVTMLDSTSVRILGSSREDTTNPAGLRLLNRVGRGWKFVAQRSAMSYCIGWISDDAISQSRRDPRGVEAEMVLDLSCTNSSVDGMTAEGVAYWAEHPSGGAQTYPHFCLSPDRTLLVVTEETDDPSCEGGLTSRVFAWRILLPEGVDRERRSADKEANLKVNRVPIYIGEMAGRVLACCCQQRRTQGGTRYEISLTTSTASVEFLVRTRAVR</sequence>
<proteinExistence type="predicted"/>
<dbReference type="AlphaFoldDB" id="A0A9P4J0W0"/>
<dbReference type="OrthoDB" id="5126814at2759"/>
<evidence type="ECO:0000313" key="2">
    <source>
        <dbReference type="EMBL" id="KAF2151255.1"/>
    </source>
</evidence>
<evidence type="ECO:0000259" key="1">
    <source>
        <dbReference type="PROSITE" id="PS50181"/>
    </source>
</evidence>
<organism evidence="2 3">
    <name type="scientific">Myriangium duriaei CBS 260.36</name>
    <dbReference type="NCBI Taxonomy" id="1168546"/>
    <lineage>
        <taxon>Eukaryota</taxon>
        <taxon>Fungi</taxon>
        <taxon>Dikarya</taxon>
        <taxon>Ascomycota</taxon>
        <taxon>Pezizomycotina</taxon>
        <taxon>Dothideomycetes</taxon>
        <taxon>Dothideomycetidae</taxon>
        <taxon>Myriangiales</taxon>
        <taxon>Myriangiaceae</taxon>
        <taxon>Myriangium</taxon>
    </lineage>
</organism>
<accession>A0A9P4J0W0</accession>
<evidence type="ECO:0000313" key="3">
    <source>
        <dbReference type="Proteomes" id="UP000799439"/>
    </source>
</evidence>
<protein>
    <recommendedName>
        <fullName evidence="1">F-box domain-containing protein</fullName>
    </recommendedName>
</protein>
<dbReference type="Proteomes" id="UP000799439">
    <property type="component" value="Unassembled WGS sequence"/>
</dbReference>
<comment type="caution">
    <text evidence="2">The sequence shown here is derived from an EMBL/GenBank/DDBJ whole genome shotgun (WGS) entry which is preliminary data.</text>
</comment>
<reference evidence="2" key="1">
    <citation type="journal article" date="2020" name="Stud. Mycol.">
        <title>101 Dothideomycetes genomes: a test case for predicting lifestyles and emergence of pathogens.</title>
        <authorList>
            <person name="Haridas S."/>
            <person name="Albert R."/>
            <person name="Binder M."/>
            <person name="Bloem J."/>
            <person name="Labutti K."/>
            <person name="Salamov A."/>
            <person name="Andreopoulos B."/>
            <person name="Baker S."/>
            <person name="Barry K."/>
            <person name="Bills G."/>
            <person name="Bluhm B."/>
            <person name="Cannon C."/>
            <person name="Castanera R."/>
            <person name="Culley D."/>
            <person name="Daum C."/>
            <person name="Ezra D."/>
            <person name="Gonzalez J."/>
            <person name="Henrissat B."/>
            <person name="Kuo A."/>
            <person name="Liang C."/>
            <person name="Lipzen A."/>
            <person name="Lutzoni F."/>
            <person name="Magnuson J."/>
            <person name="Mondo S."/>
            <person name="Nolan M."/>
            <person name="Ohm R."/>
            <person name="Pangilinan J."/>
            <person name="Park H.-J."/>
            <person name="Ramirez L."/>
            <person name="Alfaro M."/>
            <person name="Sun H."/>
            <person name="Tritt A."/>
            <person name="Yoshinaga Y."/>
            <person name="Zwiers L.-H."/>
            <person name="Turgeon B."/>
            <person name="Goodwin S."/>
            <person name="Spatafora J."/>
            <person name="Crous P."/>
            <person name="Grigoriev I."/>
        </authorList>
    </citation>
    <scope>NUCLEOTIDE SEQUENCE</scope>
    <source>
        <strain evidence="2">CBS 260.36</strain>
    </source>
</reference>
<dbReference type="InterPro" id="IPR001810">
    <property type="entry name" value="F-box_dom"/>
</dbReference>